<evidence type="ECO:0000256" key="4">
    <source>
        <dbReference type="ARBA" id="ARBA00022975"/>
    </source>
</evidence>
<dbReference type="InterPro" id="IPR001754">
    <property type="entry name" value="OMPdeCOase_dom"/>
</dbReference>
<comment type="similarity">
    <text evidence="2">Belongs to the OMP decarboxylase family. Type 2 subfamily.</text>
</comment>
<reference evidence="10 12" key="2">
    <citation type="submission" date="2020-07" db="EMBL/GenBank/DDBJ databases">
        <title>Sequencing the genomes of 1000 actinobacteria strains.</title>
        <authorList>
            <person name="Klenk H.-P."/>
        </authorList>
    </citation>
    <scope>NUCLEOTIDE SEQUENCE [LARGE SCALE GENOMIC DNA]</scope>
    <source>
        <strain evidence="10 12">DSM 10309</strain>
    </source>
</reference>
<accession>A0A7W3PHZ7</accession>
<keyword evidence="3" id="KW-0210">Decarboxylase</keyword>
<dbReference type="GO" id="GO:0044205">
    <property type="term" value="P:'de novo' UMP biosynthetic process"/>
    <property type="evidence" value="ECO:0007669"/>
    <property type="project" value="UniProtKB-UniPathway"/>
</dbReference>
<evidence type="ECO:0000313" key="10">
    <source>
        <dbReference type="EMBL" id="MBA8812850.1"/>
    </source>
</evidence>
<protein>
    <recommendedName>
        <fullName evidence="7">Orotidine-5'-phosphate decarboxylase</fullName>
        <ecNumber evidence="7">4.1.1.23</ecNumber>
    </recommendedName>
</protein>
<dbReference type="InterPro" id="IPR011995">
    <property type="entry name" value="OMPdecase_type-2"/>
</dbReference>
<gene>
    <name evidence="9" type="primary">pyrF</name>
    <name evidence="10" type="ORF">FB463_001074</name>
    <name evidence="9" type="ORF">FFA01_07870</name>
</gene>
<dbReference type="InterPro" id="IPR018089">
    <property type="entry name" value="OMPdecase_AS"/>
</dbReference>
<proteinExistence type="inferred from homology"/>
<keyword evidence="4" id="KW-0665">Pyrimidine biosynthesis</keyword>
<dbReference type="Proteomes" id="UP000321154">
    <property type="component" value="Unassembled WGS sequence"/>
</dbReference>
<dbReference type="GO" id="GO:0006207">
    <property type="term" value="P:'de novo' pyrimidine nucleobase biosynthetic process"/>
    <property type="evidence" value="ECO:0007669"/>
    <property type="project" value="InterPro"/>
</dbReference>
<evidence type="ECO:0000313" key="11">
    <source>
        <dbReference type="Proteomes" id="UP000321154"/>
    </source>
</evidence>
<evidence type="ECO:0000256" key="2">
    <source>
        <dbReference type="ARBA" id="ARBA00008847"/>
    </source>
</evidence>
<dbReference type="InterPro" id="IPR011060">
    <property type="entry name" value="RibuloseP-bd_barrel"/>
</dbReference>
<dbReference type="EC" id="4.1.1.23" evidence="7"/>
<evidence type="ECO:0000256" key="6">
    <source>
        <dbReference type="ARBA" id="ARBA00049157"/>
    </source>
</evidence>
<reference evidence="9 11" key="1">
    <citation type="submission" date="2019-07" db="EMBL/GenBank/DDBJ databases">
        <title>Whole genome shotgun sequence of Frigoribacterium faeni NBRC 103066.</title>
        <authorList>
            <person name="Hosoyama A."/>
            <person name="Uohara A."/>
            <person name="Ohji S."/>
            <person name="Ichikawa N."/>
        </authorList>
    </citation>
    <scope>NUCLEOTIDE SEQUENCE [LARGE SCALE GENOMIC DNA]</scope>
    <source>
        <strain evidence="9 11">NBRC 103066</strain>
    </source>
</reference>
<dbReference type="SMART" id="SM00934">
    <property type="entry name" value="OMPdecase"/>
    <property type="match status" value="1"/>
</dbReference>
<dbReference type="GO" id="GO:0004590">
    <property type="term" value="F:orotidine-5'-phosphate decarboxylase activity"/>
    <property type="evidence" value="ECO:0007669"/>
    <property type="project" value="UniProtKB-UniRule"/>
</dbReference>
<dbReference type="NCBIfam" id="TIGR02127">
    <property type="entry name" value="pyrF_sub2"/>
    <property type="match status" value="1"/>
</dbReference>
<evidence type="ECO:0000256" key="5">
    <source>
        <dbReference type="ARBA" id="ARBA00023239"/>
    </source>
</evidence>
<name>A0A7W3PHZ7_9MICO</name>
<evidence type="ECO:0000256" key="1">
    <source>
        <dbReference type="ARBA" id="ARBA00004861"/>
    </source>
</evidence>
<comment type="catalytic activity">
    <reaction evidence="6">
        <text>orotidine 5'-phosphate + H(+) = UMP + CO2</text>
        <dbReference type="Rhea" id="RHEA:11596"/>
        <dbReference type="ChEBI" id="CHEBI:15378"/>
        <dbReference type="ChEBI" id="CHEBI:16526"/>
        <dbReference type="ChEBI" id="CHEBI:57538"/>
        <dbReference type="ChEBI" id="CHEBI:57865"/>
        <dbReference type="EC" id="4.1.1.23"/>
    </reaction>
</comment>
<dbReference type="PANTHER" id="PTHR43375">
    <property type="entry name" value="OROTIDINE 5'-PHOSPHATE DECARBOXYLASE"/>
    <property type="match status" value="1"/>
</dbReference>
<keyword evidence="5 10" id="KW-0456">Lyase</keyword>
<organism evidence="10 12">
    <name type="scientific">Frigoribacterium faeni</name>
    <dbReference type="NCBI Taxonomy" id="145483"/>
    <lineage>
        <taxon>Bacteria</taxon>
        <taxon>Bacillati</taxon>
        <taxon>Actinomycetota</taxon>
        <taxon>Actinomycetes</taxon>
        <taxon>Micrococcales</taxon>
        <taxon>Microbacteriaceae</taxon>
        <taxon>Frigoribacterium</taxon>
    </lineage>
</organism>
<dbReference type="Proteomes" id="UP000522688">
    <property type="component" value="Unassembled WGS sequence"/>
</dbReference>
<evidence type="ECO:0000313" key="12">
    <source>
        <dbReference type="Proteomes" id="UP000522688"/>
    </source>
</evidence>
<dbReference type="RefSeq" id="WP_146853211.1">
    <property type="nucleotide sequence ID" value="NZ_BAAAHR010000002.1"/>
</dbReference>
<keyword evidence="11" id="KW-1185">Reference proteome</keyword>
<dbReference type="SUPFAM" id="SSF51366">
    <property type="entry name" value="Ribulose-phoshate binding barrel"/>
    <property type="match status" value="1"/>
</dbReference>
<evidence type="ECO:0000256" key="3">
    <source>
        <dbReference type="ARBA" id="ARBA00022793"/>
    </source>
</evidence>
<dbReference type="EMBL" id="JACGWW010000001">
    <property type="protein sequence ID" value="MBA8812850.1"/>
    <property type="molecule type" value="Genomic_DNA"/>
</dbReference>
<dbReference type="Pfam" id="PF00215">
    <property type="entry name" value="OMPdecase"/>
    <property type="match status" value="1"/>
</dbReference>
<sequence>MTDPSTTRPFGERLGETFDRLGPLCVGIDPHPYLLDEWRLTAGASGVRDFGLRVVEQTVRGGAGIVKPQVAFYERWGSAGFAALEDVLAAARAAGLLVVGDAKRGDIGSTMDAYGDAWFAADSALRVDALTVSPYLGLGSMTGLIARARAAGAGVFVLGATSNPEARVTQSARRTSDDGTVSTVAGGIVDDVLHDNQIAGDSRFGSVGLVLGATVDLADAGVDLDRLTTTPVLAPGFGHQGARYADIRAVFGPASRSVIVSASRALLAHGGPGLAEAVRRDVDEVRRCLV</sequence>
<dbReference type="PROSITE" id="PS00156">
    <property type="entry name" value="OMPDECASE"/>
    <property type="match status" value="1"/>
</dbReference>
<dbReference type="Gene3D" id="3.20.20.70">
    <property type="entry name" value="Aldolase class I"/>
    <property type="match status" value="1"/>
</dbReference>
<comment type="caution">
    <text evidence="10">The sequence shown here is derived from an EMBL/GenBank/DDBJ whole genome shotgun (WGS) entry which is preliminary data.</text>
</comment>
<evidence type="ECO:0000259" key="8">
    <source>
        <dbReference type="SMART" id="SM00934"/>
    </source>
</evidence>
<evidence type="ECO:0000313" key="9">
    <source>
        <dbReference type="EMBL" id="GEK82478.1"/>
    </source>
</evidence>
<dbReference type="UniPathway" id="UPA00070">
    <property type="reaction ID" value="UER00120"/>
</dbReference>
<feature type="domain" description="Orotidine 5'-phosphate decarboxylase" evidence="8">
    <location>
        <begin position="23"/>
        <end position="278"/>
    </location>
</feature>
<dbReference type="EMBL" id="BJUV01000005">
    <property type="protein sequence ID" value="GEK82478.1"/>
    <property type="molecule type" value="Genomic_DNA"/>
</dbReference>
<dbReference type="InterPro" id="IPR013785">
    <property type="entry name" value="Aldolase_TIM"/>
</dbReference>
<dbReference type="PANTHER" id="PTHR43375:SF1">
    <property type="entry name" value="OROTIDINE 5'-PHOSPHATE DECARBOXYLASE"/>
    <property type="match status" value="1"/>
</dbReference>
<dbReference type="AlphaFoldDB" id="A0A7W3PHZ7"/>
<comment type="pathway">
    <text evidence="1">Pyrimidine metabolism; UMP biosynthesis via de novo pathway; UMP from orotate: step 2/2.</text>
</comment>
<evidence type="ECO:0000256" key="7">
    <source>
        <dbReference type="NCBIfam" id="TIGR02127"/>
    </source>
</evidence>
<dbReference type="OrthoDB" id="9808470at2"/>